<dbReference type="Gene3D" id="1.50.10.20">
    <property type="match status" value="3"/>
</dbReference>
<evidence type="ECO:0000313" key="4">
    <source>
        <dbReference type="EMBL" id="RVW23147.1"/>
    </source>
</evidence>
<evidence type="ECO:0000313" key="5">
    <source>
        <dbReference type="Proteomes" id="UP000288805"/>
    </source>
</evidence>
<keyword evidence="2" id="KW-0413">Isomerase</keyword>
<dbReference type="Proteomes" id="UP000288805">
    <property type="component" value="Unassembled WGS sequence"/>
</dbReference>
<dbReference type="Pfam" id="PF13243">
    <property type="entry name" value="SQHop_cyclase_C"/>
    <property type="match status" value="1"/>
</dbReference>
<organism evidence="4 5">
    <name type="scientific">Vitis vinifera</name>
    <name type="common">Grape</name>
    <dbReference type="NCBI Taxonomy" id="29760"/>
    <lineage>
        <taxon>Eukaryota</taxon>
        <taxon>Viridiplantae</taxon>
        <taxon>Streptophyta</taxon>
        <taxon>Embryophyta</taxon>
        <taxon>Tracheophyta</taxon>
        <taxon>Spermatophyta</taxon>
        <taxon>Magnoliopsida</taxon>
        <taxon>eudicotyledons</taxon>
        <taxon>Gunneridae</taxon>
        <taxon>Pentapetalae</taxon>
        <taxon>rosids</taxon>
        <taxon>Vitales</taxon>
        <taxon>Vitaceae</taxon>
        <taxon>Viteae</taxon>
        <taxon>Vitis</taxon>
    </lineage>
</organism>
<dbReference type="PANTHER" id="PTHR11764">
    <property type="entry name" value="TERPENE CYCLASE/MUTASE FAMILY MEMBER"/>
    <property type="match status" value="1"/>
</dbReference>
<evidence type="ECO:0000259" key="3">
    <source>
        <dbReference type="Pfam" id="PF13243"/>
    </source>
</evidence>
<dbReference type="InterPro" id="IPR018333">
    <property type="entry name" value="Squalene_cyclase"/>
</dbReference>
<name>A0A438CIW4_VITVI</name>
<dbReference type="SUPFAM" id="SSF48239">
    <property type="entry name" value="Terpenoid cyclases/Protein prenyltransferases"/>
    <property type="match status" value="1"/>
</dbReference>
<feature type="domain" description="Squalene cyclase C-terminal" evidence="3">
    <location>
        <begin position="385"/>
        <end position="492"/>
    </location>
</feature>
<dbReference type="AlphaFoldDB" id="A0A438CIW4"/>
<evidence type="ECO:0000256" key="2">
    <source>
        <dbReference type="ARBA" id="ARBA00023235"/>
    </source>
</evidence>
<comment type="caution">
    <text evidence="4">The sequence shown here is derived from an EMBL/GenBank/DDBJ whole genome shotgun (WGS) entry which is preliminary data.</text>
</comment>
<dbReference type="EMBL" id="QGNW01002205">
    <property type="protein sequence ID" value="RVW23147.1"/>
    <property type="molecule type" value="Genomic_DNA"/>
</dbReference>
<proteinExistence type="predicted"/>
<keyword evidence="1" id="KW-0677">Repeat</keyword>
<accession>A0A438CIW4</accession>
<dbReference type="GO" id="GO:0005811">
    <property type="term" value="C:lipid droplet"/>
    <property type="evidence" value="ECO:0007669"/>
    <property type="project" value="InterPro"/>
</dbReference>
<evidence type="ECO:0000256" key="1">
    <source>
        <dbReference type="ARBA" id="ARBA00022737"/>
    </source>
</evidence>
<dbReference type="GO" id="GO:0031559">
    <property type="term" value="F:oxidosqualene cyclase activity"/>
    <property type="evidence" value="ECO:0007669"/>
    <property type="project" value="UniProtKB-ARBA"/>
</dbReference>
<dbReference type="PANTHER" id="PTHR11764:SF58">
    <property type="entry name" value="BETA-AMYRIN SYNTHASE-RELATED"/>
    <property type="match status" value="1"/>
</dbReference>
<dbReference type="InterPro" id="IPR008930">
    <property type="entry name" value="Terpenoid_cyclase/PrenylTrfase"/>
</dbReference>
<dbReference type="InterPro" id="IPR032696">
    <property type="entry name" value="SQ_cyclase_C"/>
</dbReference>
<gene>
    <name evidence="4" type="primary">OSCPNY1_7</name>
    <name evidence="4" type="ORF">CK203_090234</name>
</gene>
<dbReference type="GO" id="GO:0016104">
    <property type="term" value="P:triterpenoid biosynthetic process"/>
    <property type="evidence" value="ECO:0007669"/>
    <property type="project" value="InterPro"/>
</dbReference>
<sequence>MWRLKVADGGNDPYIYSTNNFVGRQIWEFDPDYGTPEERAEVEAARENFWKNRFQVKPSSDLLWRMQVGDGEEIAETATTAVRRGAHFFSALQASDGHWPAEIGPLYFLPPLVMCLYITGHLDTVFPGEYRKEILRYLYCHQNEDGGWGLHIEDTAQCFVQHSATFVCVSLEKGAMVVETMLVQEGIFGLFDWSGSNPMPPEFWLFPLVFLCIQFVHMYRASSYSLALQQVEKKALEVTMKHIHYEDENSRYITIGCVEKVKDNPSGDFKSMYRHISKGSWTFSDQDHGWQVSDCTAEGLKCCLLFSMMAPEIVGMKMNLNDYLILSTSCFPYRVKWWLVGWEPAGASEWLEDEEIDNFITNATKYIEDQQMPDGSCCWQTYHNCLAIGRAVEFLLKSQRDDGGWGESYISCRTRKQVKSGTNRVGSDGAAFFWAGERDPTPLHRAAKLLINSQMEDGDFPQQEITGAFMNNCMLHCADYRNIFPLWALAEYVSGCHCLKAGCIAMPLKHL</sequence>
<reference evidence="4 5" key="1">
    <citation type="journal article" date="2018" name="PLoS Genet.">
        <title>Population sequencing reveals clonal diversity and ancestral inbreeding in the grapevine cultivar Chardonnay.</title>
        <authorList>
            <person name="Roach M.J."/>
            <person name="Johnson D.L."/>
            <person name="Bohlmann J."/>
            <person name="van Vuuren H.J."/>
            <person name="Jones S.J."/>
            <person name="Pretorius I.S."/>
            <person name="Schmidt S.A."/>
            <person name="Borneman A.R."/>
        </authorList>
    </citation>
    <scope>NUCLEOTIDE SEQUENCE [LARGE SCALE GENOMIC DNA]</scope>
    <source>
        <strain evidence="5">cv. Chardonnay</strain>
        <tissue evidence="4">Leaf</tissue>
    </source>
</reference>
<protein>
    <submittedName>
        <fullName evidence="4">Beta-Amyrin Synthase 1</fullName>
    </submittedName>
</protein>